<dbReference type="Gene3D" id="3.30.1300.30">
    <property type="entry name" value="GSPII I/J protein-like"/>
    <property type="match status" value="2"/>
</dbReference>
<name>A0A2U1CH86_9BURK</name>
<evidence type="ECO:0000259" key="11">
    <source>
        <dbReference type="Pfam" id="PF03934"/>
    </source>
</evidence>
<dbReference type="PIRSF" id="PIRSF002786">
    <property type="entry name" value="XcpX"/>
    <property type="match status" value="1"/>
</dbReference>
<feature type="domain" description="T2SS protein K first SAM-like" evidence="12">
    <location>
        <begin position="111"/>
        <end position="197"/>
    </location>
</feature>
<keyword evidence="5 10" id="KW-0997">Cell inner membrane</keyword>
<dbReference type="InterPro" id="IPR049179">
    <property type="entry name" value="T2SSK_SAM-like_2nd"/>
</dbReference>
<dbReference type="EMBL" id="QEKO01000011">
    <property type="protein sequence ID" value="PVY60251.1"/>
    <property type="molecule type" value="Genomic_DNA"/>
</dbReference>
<evidence type="ECO:0000256" key="6">
    <source>
        <dbReference type="ARBA" id="ARBA00022692"/>
    </source>
</evidence>
<evidence type="ECO:0000256" key="1">
    <source>
        <dbReference type="ARBA" id="ARBA00004533"/>
    </source>
</evidence>
<dbReference type="GO" id="GO:0005886">
    <property type="term" value="C:plasma membrane"/>
    <property type="evidence" value="ECO:0007669"/>
    <property type="project" value="UniProtKB-SubCell"/>
</dbReference>
<evidence type="ECO:0000256" key="4">
    <source>
        <dbReference type="ARBA" id="ARBA00022475"/>
    </source>
</evidence>
<dbReference type="PANTHER" id="PTHR38831">
    <property type="entry name" value="TYPE II SECRETION SYSTEM PROTEIN K"/>
    <property type="match status" value="1"/>
</dbReference>
<evidence type="ECO:0000256" key="9">
    <source>
        <dbReference type="ARBA" id="ARBA00023136"/>
    </source>
</evidence>
<keyword evidence="14" id="KW-1185">Reference proteome</keyword>
<evidence type="ECO:0000313" key="14">
    <source>
        <dbReference type="Proteomes" id="UP000246145"/>
    </source>
</evidence>
<keyword evidence="3 10" id="KW-0813">Transport</keyword>
<dbReference type="Gene3D" id="1.10.40.60">
    <property type="entry name" value="EpsJ-like"/>
    <property type="match status" value="3"/>
</dbReference>
<dbReference type="GO" id="GO:0009306">
    <property type="term" value="P:protein secretion"/>
    <property type="evidence" value="ECO:0007669"/>
    <property type="project" value="InterPro"/>
</dbReference>
<comment type="caution">
    <text evidence="13">The sequence shown here is derived from an EMBL/GenBank/DDBJ whole genome shotgun (WGS) entry which is preliminary data.</text>
</comment>
<feature type="domain" description="T2SS protein K second SAM-like" evidence="11">
    <location>
        <begin position="202"/>
        <end position="260"/>
    </location>
</feature>
<proteinExistence type="inferred from homology"/>
<dbReference type="Pfam" id="PF21687">
    <property type="entry name" value="T2SSK_1st"/>
    <property type="match status" value="1"/>
</dbReference>
<dbReference type="NCBIfam" id="NF037980">
    <property type="entry name" value="T2SS_GspK"/>
    <property type="match status" value="1"/>
</dbReference>
<dbReference type="InterPro" id="IPR045584">
    <property type="entry name" value="Pilin-like"/>
</dbReference>
<keyword evidence="7" id="KW-0653">Protein transport</keyword>
<evidence type="ECO:0000259" key="12">
    <source>
        <dbReference type="Pfam" id="PF21687"/>
    </source>
</evidence>
<evidence type="ECO:0000256" key="7">
    <source>
        <dbReference type="ARBA" id="ARBA00022927"/>
    </source>
</evidence>
<gene>
    <name evidence="13" type="ORF">C7440_3850</name>
</gene>
<evidence type="ECO:0000256" key="10">
    <source>
        <dbReference type="PIRNR" id="PIRNR002786"/>
    </source>
</evidence>
<dbReference type="Pfam" id="PF03934">
    <property type="entry name" value="T2SSK"/>
    <property type="match status" value="1"/>
</dbReference>
<keyword evidence="9 10" id="KW-0472">Membrane</keyword>
<organism evidence="13 14">
    <name type="scientific">Pusillimonas noertemannii</name>
    <dbReference type="NCBI Taxonomy" id="305977"/>
    <lineage>
        <taxon>Bacteria</taxon>
        <taxon>Pseudomonadati</taxon>
        <taxon>Pseudomonadota</taxon>
        <taxon>Betaproteobacteria</taxon>
        <taxon>Burkholderiales</taxon>
        <taxon>Alcaligenaceae</taxon>
        <taxon>Pusillimonas</taxon>
    </lineage>
</organism>
<dbReference type="InterPro" id="IPR049031">
    <property type="entry name" value="T2SSK_SAM-like_1st"/>
</dbReference>
<keyword evidence="4 10" id="KW-1003">Cell membrane</keyword>
<comment type="similarity">
    <text evidence="2 10">Belongs to the GSP K family.</text>
</comment>
<evidence type="ECO:0000256" key="3">
    <source>
        <dbReference type="ARBA" id="ARBA00022448"/>
    </source>
</evidence>
<dbReference type="AlphaFoldDB" id="A0A2U1CH86"/>
<evidence type="ECO:0000256" key="8">
    <source>
        <dbReference type="ARBA" id="ARBA00022989"/>
    </source>
</evidence>
<sequence length="299" mass="32528">MRPQASLRQRGMAVIAALLVVVAASALATSVIERQGLMANILITERDRAQAAWLLRGGLDWSRVVLLMDARNSPTTRLDGIWARPIIGLPVGTAEDPDRALFSGQIEDEQSKYNLRNLAEGARIKPDEVQALESLLQWLDIDSDLATIMARRVANSQPGEDGVPHAVGLLGIDDLRSLEGFTPRVMDALQPFITVLPVATTVNANTASAEVLGAVVPELGLAGARELVVQRDKGLWFTNRGDFVNRVRSRDKNAGQRISVNSNWFRVTGEVTVGATLVGLRALLHRSNQGLASVRWVTY</sequence>
<reference evidence="13 14" key="1">
    <citation type="submission" date="2018-04" db="EMBL/GenBank/DDBJ databases">
        <title>Genomic Encyclopedia of Type Strains, Phase IV (KMG-IV): sequencing the most valuable type-strain genomes for metagenomic binning, comparative biology and taxonomic classification.</title>
        <authorList>
            <person name="Goeker M."/>
        </authorList>
    </citation>
    <scope>NUCLEOTIDE SEQUENCE [LARGE SCALE GENOMIC DNA]</scope>
    <source>
        <strain evidence="13 14">DSM 10065</strain>
    </source>
</reference>
<evidence type="ECO:0000256" key="2">
    <source>
        <dbReference type="ARBA" id="ARBA00007246"/>
    </source>
</evidence>
<dbReference type="InterPro" id="IPR038072">
    <property type="entry name" value="GspK_central_sf"/>
</dbReference>
<comment type="subcellular location">
    <subcellularLocation>
        <location evidence="1 10">Cell inner membrane</location>
    </subcellularLocation>
</comment>
<dbReference type="InterPro" id="IPR005628">
    <property type="entry name" value="GspK"/>
</dbReference>
<dbReference type="RefSeq" id="WP_243410981.1">
    <property type="nucleotide sequence ID" value="NZ_JACCEX010000009.1"/>
</dbReference>
<protein>
    <recommendedName>
        <fullName evidence="10">Type II secretion system protein K</fullName>
    </recommendedName>
</protein>
<accession>A0A2U1CH86</accession>
<dbReference type="SUPFAM" id="SSF158544">
    <property type="entry name" value="GspK insert domain-like"/>
    <property type="match status" value="1"/>
</dbReference>
<dbReference type="STRING" id="1231391.GCA_000308195_01180"/>
<evidence type="ECO:0000313" key="13">
    <source>
        <dbReference type="EMBL" id="PVY60251.1"/>
    </source>
</evidence>
<keyword evidence="8" id="KW-1133">Transmembrane helix</keyword>
<dbReference type="SUPFAM" id="SSF54523">
    <property type="entry name" value="Pili subunits"/>
    <property type="match status" value="1"/>
</dbReference>
<evidence type="ECO:0000256" key="5">
    <source>
        <dbReference type="ARBA" id="ARBA00022519"/>
    </source>
</evidence>
<keyword evidence="6" id="KW-0812">Transmembrane</keyword>
<dbReference type="Proteomes" id="UP000246145">
    <property type="component" value="Unassembled WGS sequence"/>
</dbReference>
<dbReference type="PANTHER" id="PTHR38831:SF1">
    <property type="entry name" value="TYPE II SECRETION SYSTEM PROTEIN K-RELATED"/>
    <property type="match status" value="1"/>
</dbReference>